<accession>A0ABY8L6K0</accession>
<dbReference type="RefSeq" id="WP_279651879.1">
    <property type="nucleotide sequence ID" value="NZ_CP122539.1"/>
</dbReference>
<sequence length="56" mass="6732">MKKLQNVLFVGIAFMMLQAYPDEDSENELSNSKTLEVKQSKPYYVPWLYVMHWRFS</sequence>
<organism evidence="1 2">
    <name type="scientific">Tenacibaculum tangerinum</name>
    <dbReference type="NCBI Taxonomy" id="3038772"/>
    <lineage>
        <taxon>Bacteria</taxon>
        <taxon>Pseudomonadati</taxon>
        <taxon>Bacteroidota</taxon>
        <taxon>Flavobacteriia</taxon>
        <taxon>Flavobacteriales</taxon>
        <taxon>Flavobacteriaceae</taxon>
        <taxon>Tenacibaculum</taxon>
    </lineage>
</organism>
<dbReference type="EMBL" id="CP122539">
    <property type="protein sequence ID" value="WGH76008.1"/>
    <property type="molecule type" value="Genomic_DNA"/>
</dbReference>
<keyword evidence="2" id="KW-1185">Reference proteome</keyword>
<protein>
    <submittedName>
        <fullName evidence="1">Uncharacterized protein</fullName>
    </submittedName>
</protein>
<reference evidence="1 2" key="1">
    <citation type="submission" date="2023-04" db="EMBL/GenBank/DDBJ databases">
        <title>Tenacibaculum tangerinum sp. nov., isolated from sea tidal flat of South Korea.</title>
        <authorList>
            <person name="Lee S.H."/>
            <person name="Kim J.-J."/>
        </authorList>
    </citation>
    <scope>NUCLEOTIDE SEQUENCE [LARGE SCALE GENOMIC DNA]</scope>
    <source>
        <strain evidence="1 2">GRR-S3-23</strain>
    </source>
</reference>
<gene>
    <name evidence="1" type="ORF">P8625_02235</name>
</gene>
<name>A0ABY8L6K0_9FLAO</name>
<proteinExistence type="predicted"/>
<evidence type="ECO:0000313" key="2">
    <source>
        <dbReference type="Proteomes" id="UP001232001"/>
    </source>
</evidence>
<dbReference type="Proteomes" id="UP001232001">
    <property type="component" value="Chromosome"/>
</dbReference>
<evidence type="ECO:0000313" key="1">
    <source>
        <dbReference type="EMBL" id="WGH76008.1"/>
    </source>
</evidence>